<feature type="non-terminal residue" evidence="2">
    <location>
        <position position="377"/>
    </location>
</feature>
<gene>
    <name evidence="2" type="ORF">KCU98_g3670</name>
</gene>
<dbReference type="Pfam" id="PF20219">
    <property type="entry name" value="DUF6579"/>
    <property type="match status" value="1"/>
</dbReference>
<dbReference type="EMBL" id="JAHFXS010000262">
    <property type="protein sequence ID" value="KAG9986969.1"/>
    <property type="molecule type" value="Genomic_DNA"/>
</dbReference>
<proteinExistence type="predicted"/>
<protein>
    <submittedName>
        <fullName evidence="2">Uncharacterized protein</fullName>
    </submittedName>
</protein>
<name>A0A9P8FZX9_AURME</name>
<accession>A0A9P8FZX9</accession>
<keyword evidence="1" id="KW-0812">Transmembrane</keyword>
<keyword evidence="1" id="KW-0472">Membrane</keyword>
<dbReference type="Proteomes" id="UP000729357">
    <property type="component" value="Unassembled WGS sequence"/>
</dbReference>
<sequence>MGQSMLGWKADDFFVAVKQQLDSLGPDSLHEACKSFQRLMEAATQKLSLVDVDLSHQALRSVQRTSNVAAGKLMQLNTNHFHDVLKALHQMAENIILATQIVPKVFEMFMLILLFMAFAILATCTMIHIMRNLDKRANKVSASVQTLSTEITSLVNLGHQRLFAEAVYNFIALRLLQQSMYPDEYPVDAKPKEAQYIIFHPSNDWHPRFWAHSTADWGDEFMDEDNPLRKVHLFNSPKNLAKYLDDYANPQATKSSKALPLMYILLPSANAYTLPFTLHIPQKLQHVRVVGQTDRTGKPYCRACIIGVDPSDVIDIDLLAEHEAPDYAARDSAFDNRLYPLLWLIIAVLWFKQQVGRLFGLLGDVAWDWCGCLLWPY</sequence>
<evidence type="ECO:0000313" key="2">
    <source>
        <dbReference type="EMBL" id="KAG9986969.1"/>
    </source>
</evidence>
<feature type="transmembrane region" description="Helical" evidence="1">
    <location>
        <begin position="108"/>
        <end position="129"/>
    </location>
</feature>
<reference evidence="2" key="2">
    <citation type="submission" date="2021-08" db="EMBL/GenBank/DDBJ databases">
        <authorList>
            <person name="Gostincar C."/>
            <person name="Sun X."/>
            <person name="Song Z."/>
            <person name="Gunde-Cimerman N."/>
        </authorList>
    </citation>
    <scope>NUCLEOTIDE SEQUENCE</scope>
    <source>
        <strain evidence="2">EXF-9298</strain>
    </source>
</reference>
<keyword evidence="3" id="KW-1185">Reference proteome</keyword>
<organism evidence="2 3">
    <name type="scientific">Aureobasidium melanogenum</name>
    <name type="common">Aureobasidium pullulans var. melanogenum</name>
    <dbReference type="NCBI Taxonomy" id="46634"/>
    <lineage>
        <taxon>Eukaryota</taxon>
        <taxon>Fungi</taxon>
        <taxon>Dikarya</taxon>
        <taxon>Ascomycota</taxon>
        <taxon>Pezizomycotina</taxon>
        <taxon>Dothideomycetes</taxon>
        <taxon>Dothideomycetidae</taxon>
        <taxon>Dothideales</taxon>
        <taxon>Saccotheciaceae</taxon>
        <taxon>Aureobasidium</taxon>
    </lineage>
</organism>
<comment type="caution">
    <text evidence="2">The sequence shown here is derived from an EMBL/GenBank/DDBJ whole genome shotgun (WGS) entry which is preliminary data.</text>
</comment>
<dbReference type="AlphaFoldDB" id="A0A9P8FZX9"/>
<evidence type="ECO:0000313" key="3">
    <source>
        <dbReference type="Proteomes" id="UP000729357"/>
    </source>
</evidence>
<reference evidence="2" key="1">
    <citation type="journal article" date="2021" name="J Fungi (Basel)">
        <title>Virulence traits and population genomics of the black yeast Aureobasidium melanogenum.</title>
        <authorList>
            <person name="Cernosa A."/>
            <person name="Sun X."/>
            <person name="Gostincar C."/>
            <person name="Fang C."/>
            <person name="Gunde-Cimerman N."/>
            <person name="Song Z."/>
        </authorList>
    </citation>
    <scope>NUCLEOTIDE SEQUENCE</scope>
    <source>
        <strain evidence="2">EXF-9298</strain>
    </source>
</reference>
<evidence type="ECO:0000256" key="1">
    <source>
        <dbReference type="SAM" id="Phobius"/>
    </source>
</evidence>
<keyword evidence="1" id="KW-1133">Transmembrane helix</keyword>
<dbReference type="InterPro" id="IPR046486">
    <property type="entry name" value="DUF6579"/>
</dbReference>